<feature type="transmembrane region" description="Helical" evidence="10">
    <location>
        <begin position="502"/>
        <end position="525"/>
    </location>
</feature>
<dbReference type="PIRSF" id="PIRSF002869">
    <property type="entry name" value="MviN"/>
    <property type="match status" value="1"/>
</dbReference>
<feature type="transmembrane region" description="Helical" evidence="10">
    <location>
        <begin position="293"/>
        <end position="310"/>
    </location>
</feature>
<proteinExistence type="inferred from homology"/>
<dbReference type="InterPro" id="IPR051050">
    <property type="entry name" value="Lipid_II_flippase_MurJ/MviN"/>
</dbReference>
<comment type="similarity">
    <text evidence="9 10 11">Belongs to the MurJ/MviN family.</text>
</comment>
<keyword evidence="4 10" id="KW-0133">Cell shape</keyword>
<dbReference type="PRINTS" id="PR01806">
    <property type="entry name" value="VIRFACTRMVIN"/>
</dbReference>
<feature type="transmembrane region" description="Helical" evidence="10">
    <location>
        <begin position="178"/>
        <end position="198"/>
    </location>
</feature>
<reference evidence="12" key="1">
    <citation type="submission" date="2024-05" db="EMBL/GenBank/DDBJ databases">
        <authorList>
            <person name="Kim S."/>
            <person name="Heo J."/>
            <person name="Choi H."/>
            <person name="Choi Y."/>
            <person name="Kwon S.-W."/>
            <person name="Kim Y."/>
        </authorList>
    </citation>
    <scope>NUCLEOTIDE SEQUENCE</scope>
    <source>
        <strain evidence="12">KACC 23698</strain>
    </source>
</reference>
<feature type="transmembrane region" description="Helical" evidence="10">
    <location>
        <begin position="462"/>
        <end position="482"/>
    </location>
</feature>
<dbReference type="GO" id="GO:0005886">
    <property type="term" value="C:plasma membrane"/>
    <property type="evidence" value="ECO:0007669"/>
    <property type="project" value="UniProtKB-SubCell"/>
</dbReference>
<dbReference type="HAMAP" id="MF_02078">
    <property type="entry name" value="MurJ_MviN"/>
    <property type="match status" value="1"/>
</dbReference>
<dbReference type="GO" id="GO:0008360">
    <property type="term" value="P:regulation of cell shape"/>
    <property type="evidence" value="ECO:0007669"/>
    <property type="project" value="UniProtKB-UniRule"/>
</dbReference>
<feature type="transmembrane region" description="Helical" evidence="10">
    <location>
        <begin position="251"/>
        <end position="273"/>
    </location>
</feature>
<keyword evidence="6 10" id="KW-1133">Transmembrane helix</keyword>
<evidence type="ECO:0000256" key="10">
    <source>
        <dbReference type="HAMAP-Rule" id="MF_02078"/>
    </source>
</evidence>
<dbReference type="Pfam" id="PF03023">
    <property type="entry name" value="MurJ"/>
    <property type="match status" value="1"/>
</dbReference>
<evidence type="ECO:0000256" key="7">
    <source>
        <dbReference type="ARBA" id="ARBA00023136"/>
    </source>
</evidence>
<keyword evidence="10 11" id="KW-0961">Cell wall biogenesis/degradation</keyword>
<dbReference type="GO" id="GO:0009252">
    <property type="term" value="P:peptidoglycan biosynthetic process"/>
    <property type="evidence" value="ECO:0007669"/>
    <property type="project" value="UniProtKB-UniRule"/>
</dbReference>
<dbReference type="NCBIfam" id="TIGR01695">
    <property type="entry name" value="murJ_mviN"/>
    <property type="match status" value="1"/>
</dbReference>
<dbReference type="AlphaFoldDB" id="A0AAU7JEZ5"/>
<evidence type="ECO:0000256" key="2">
    <source>
        <dbReference type="ARBA" id="ARBA00022475"/>
    </source>
</evidence>
<gene>
    <name evidence="10 12" type="primary">murJ</name>
    <name evidence="12" type="ORF">ABEG18_24260</name>
</gene>
<evidence type="ECO:0000256" key="1">
    <source>
        <dbReference type="ARBA" id="ARBA00004651"/>
    </source>
</evidence>
<keyword evidence="3 10" id="KW-0812">Transmembrane</keyword>
<feature type="transmembrane region" description="Helical" evidence="10">
    <location>
        <begin position="370"/>
        <end position="392"/>
    </location>
</feature>
<accession>A0AAU7JEZ5</accession>
<name>A0AAU7JEZ5_9HYPH</name>
<dbReference type="PANTHER" id="PTHR47019">
    <property type="entry name" value="LIPID II FLIPPASE MURJ"/>
    <property type="match status" value="1"/>
</dbReference>
<dbReference type="GO" id="GO:0034204">
    <property type="term" value="P:lipid translocation"/>
    <property type="evidence" value="ECO:0007669"/>
    <property type="project" value="TreeGrafter"/>
</dbReference>
<protein>
    <recommendedName>
        <fullName evidence="10">Probable lipid II flippase MurJ</fullName>
    </recommendedName>
</protein>
<evidence type="ECO:0000256" key="8">
    <source>
        <dbReference type="ARBA" id="ARBA00060041"/>
    </source>
</evidence>
<feature type="transmembrane region" description="Helical" evidence="10">
    <location>
        <begin position="331"/>
        <end position="358"/>
    </location>
</feature>
<keyword evidence="10" id="KW-0997">Cell inner membrane</keyword>
<dbReference type="RefSeq" id="WP_406855609.1">
    <property type="nucleotide sequence ID" value="NZ_CP157484.1"/>
</dbReference>
<evidence type="ECO:0000313" key="12">
    <source>
        <dbReference type="EMBL" id="XBO38770.1"/>
    </source>
</evidence>
<dbReference type="InterPro" id="IPR004268">
    <property type="entry name" value="MurJ"/>
</dbReference>
<keyword evidence="7 10" id="KW-0472">Membrane</keyword>
<comment type="subcellular location">
    <subcellularLocation>
        <location evidence="10">Cell inner membrane</location>
        <topology evidence="10">Multi-pass membrane protein</topology>
    </subcellularLocation>
    <subcellularLocation>
        <location evidence="1">Cell membrane</location>
        <topology evidence="1">Multi-pass membrane protein</topology>
    </subcellularLocation>
</comment>
<dbReference type="GO" id="GO:0071555">
    <property type="term" value="P:cell wall organization"/>
    <property type="evidence" value="ECO:0007669"/>
    <property type="project" value="UniProtKB-UniRule"/>
</dbReference>
<dbReference type="PANTHER" id="PTHR47019:SF1">
    <property type="entry name" value="LIPID II FLIPPASE MURJ"/>
    <property type="match status" value="1"/>
</dbReference>
<evidence type="ECO:0000256" key="4">
    <source>
        <dbReference type="ARBA" id="ARBA00022960"/>
    </source>
</evidence>
<evidence type="ECO:0000256" key="5">
    <source>
        <dbReference type="ARBA" id="ARBA00022984"/>
    </source>
</evidence>
<dbReference type="EMBL" id="CP157484">
    <property type="protein sequence ID" value="XBO38770.1"/>
    <property type="molecule type" value="Genomic_DNA"/>
</dbReference>
<evidence type="ECO:0000256" key="6">
    <source>
        <dbReference type="ARBA" id="ARBA00022989"/>
    </source>
</evidence>
<feature type="transmembrane region" description="Helical" evidence="10">
    <location>
        <begin position="428"/>
        <end position="450"/>
    </location>
</feature>
<keyword evidence="10 11" id="KW-0813">Transport</keyword>
<sequence>MQQPPVLPGPAHAPEASAPASALRDGAVVGVATILSRLLGFARDVLIAASLGAGPAADALLVALRIPNLVRRVLGEGAVNSAFVPLHGRIAARDGPDAAGRFAGEALAGLALLLLVVVGLAEAVAPLLVLGLASGFADDPDRLALATAYARWTTPLIAASSLSALASAILAAQGRLRIAALAPVLVNAVLVLVLLGLARSPAPPESVGLTVAMAVSAAGLAQLLATGAALWGGQYRPAWVRPRLSAELRRFLALAGPGVVTAASAQLSILAALQLASREPSSFAQLHYADRLFQLPLGLVAAGAGVVLLNEIVRLTRAGEHRAVGPLLDRALLAALSLAIPGAAGLAVLAGPITSILFERGAFSPADAAATAGALAALSVGLPAAAAARVFAQAFLAREAVRPPMIAAAAALAVTILAGLALQPAAGVAGVAGAVSLGALVDALALAAFLARLQGWTPGREALRRCAVCMTAALGMAAAVVAGRQALAGWLDAGEPTLVRAAALIGLCAGGAALYAGLALAMGAARWRKRAP</sequence>
<evidence type="ECO:0000256" key="3">
    <source>
        <dbReference type="ARBA" id="ARBA00022692"/>
    </source>
</evidence>
<comment type="pathway">
    <text evidence="10">Cell wall biogenesis; peptidoglycan biosynthesis.</text>
</comment>
<evidence type="ECO:0000256" key="9">
    <source>
        <dbReference type="ARBA" id="ARBA00061532"/>
    </source>
</evidence>
<feature type="transmembrane region" description="Helical" evidence="10">
    <location>
        <begin position="210"/>
        <end position="231"/>
    </location>
</feature>
<feature type="transmembrane region" description="Helical" evidence="10">
    <location>
        <begin position="149"/>
        <end position="171"/>
    </location>
</feature>
<keyword evidence="5 10" id="KW-0573">Peptidoglycan synthesis</keyword>
<comment type="function">
    <text evidence="8 10 11">Involved in peptidoglycan biosynthesis. Transports lipid-linked peptidoglycan precursors from the inner to the outer leaflet of the cytoplasmic membrane.</text>
</comment>
<feature type="transmembrane region" description="Helical" evidence="10">
    <location>
        <begin position="45"/>
        <end position="64"/>
    </location>
</feature>
<evidence type="ECO:0000256" key="11">
    <source>
        <dbReference type="PIRNR" id="PIRNR002869"/>
    </source>
</evidence>
<feature type="transmembrane region" description="Helical" evidence="10">
    <location>
        <begin position="110"/>
        <end position="137"/>
    </location>
</feature>
<organism evidence="12">
    <name type="scientific">Alsobacter sp. KACC 23698</name>
    <dbReference type="NCBI Taxonomy" id="3149229"/>
    <lineage>
        <taxon>Bacteria</taxon>
        <taxon>Pseudomonadati</taxon>
        <taxon>Pseudomonadota</taxon>
        <taxon>Alphaproteobacteria</taxon>
        <taxon>Hyphomicrobiales</taxon>
        <taxon>Alsobacteraceae</taxon>
        <taxon>Alsobacter</taxon>
    </lineage>
</organism>
<keyword evidence="2 10" id="KW-1003">Cell membrane</keyword>
<dbReference type="GO" id="GO:0015648">
    <property type="term" value="F:lipid-linked peptidoglycan transporter activity"/>
    <property type="evidence" value="ECO:0007669"/>
    <property type="project" value="UniProtKB-UniRule"/>
</dbReference>
<feature type="transmembrane region" description="Helical" evidence="10">
    <location>
        <begin position="404"/>
        <end position="422"/>
    </location>
</feature>